<evidence type="ECO:0000313" key="1">
    <source>
        <dbReference type="EMBL" id="MBU3062843.1"/>
    </source>
</evidence>
<name>A0ABS6AY81_9NOCA</name>
<accession>A0ABS6AY81</accession>
<dbReference type="RefSeq" id="WP_215917719.1">
    <property type="nucleotide sequence ID" value="NZ_JAHKNI010000004.1"/>
</dbReference>
<dbReference type="Proteomes" id="UP000733379">
    <property type="component" value="Unassembled WGS sequence"/>
</dbReference>
<reference evidence="1 2" key="1">
    <citation type="submission" date="2021-06" db="EMBL/GenBank/DDBJ databases">
        <title>Actinomycetes sequencing.</title>
        <authorList>
            <person name="Shan Q."/>
        </authorList>
    </citation>
    <scope>NUCLEOTIDE SEQUENCE [LARGE SCALE GENOMIC DNA]</scope>
    <source>
        <strain evidence="1 2">NEAU-G5</strain>
    </source>
</reference>
<protein>
    <submittedName>
        <fullName evidence="1">Uncharacterized protein</fullName>
    </submittedName>
</protein>
<evidence type="ECO:0000313" key="2">
    <source>
        <dbReference type="Proteomes" id="UP000733379"/>
    </source>
</evidence>
<dbReference type="EMBL" id="JAHKNI010000004">
    <property type="protein sequence ID" value="MBU3062843.1"/>
    <property type="molecule type" value="Genomic_DNA"/>
</dbReference>
<sequence length="192" mass="22480">MYKMLELDSRYQSDFKHLIQIEQLQDVCRPPFRTQTFDEVPLYSRLTQIAFLQGEPVQTQNTLLVRAAVRHLIESTKPDSRWTASTEGYLVMVSITDWWDYDDGGQWRETSGGDWIITPQFWIGNMNAPEMRRFRMEQPRSASSEFVKSALEDLPEMQCFEGWRHSNFSDPFLDRIYLVPAAEDVGELVSNE</sequence>
<dbReference type="Pfam" id="PF15561">
    <property type="entry name" value="Imm15"/>
    <property type="match status" value="1"/>
</dbReference>
<organism evidence="1 2">
    <name type="scientific">Nocardia albiluteola</name>
    <dbReference type="NCBI Taxonomy" id="2842303"/>
    <lineage>
        <taxon>Bacteria</taxon>
        <taxon>Bacillati</taxon>
        <taxon>Actinomycetota</taxon>
        <taxon>Actinomycetes</taxon>
        <taxon>Mycobacteriales</taxon>
        <taxon>Nocardiaceae</taxon>
        <taxon>Nocardia</taxon>
    </lineage>
</organism>
<proteinExistence type="predicted"/>
<keyword evidence="2" id="KW-1185">Reference proteome</keyword>
<dbReference type="InterPro" id="IPR028264">
    <property type="entry name" value="Imm15"/>
</dbReference>
<comment type="caution">
    <text evidence="1">The sequence shown here is derived from an EMBL/GenBank/DDBJ whole genome shotgun (WGS) entry which is preliminary data.</text>
</comment>
<gene>
    <name evidence="1" type="ORF">KO481_15090</name>
</gene>